<dbReference type="RefSeq" id="XP_031746903.1">
    <property type="nucleotide sequence ID" value="XM_031891043.1"/>
</dbReference>
<feature type="region of interest" description="Disordered" evidence="1">
    <location>
        <begin position="125"/>
        <end position="203"/>
    </location>
</feature>
<evidence type="ECO:0000256" key="1">
    <source>
        <dbReference type="SAM" id="MobiDB-lite"/>
    </source>
</evidence>
<dbReference type="KEGG" id="xtr:116406631"/>
<reference evidence="3" key="1">
    <citation type="submission" date="2025-08" db="UniProtKB">
        <authorList>
            <consortium name="RefSeq"/>
        </authorList>
    </citation>
    <scope>IDENTIFICATION</scope>
    <source>
        <strain evidence="3">Nigerian</strain>
        <tissue evidence="3">Liver and blood</tissue>
    </source>
</reference>
<gene>
    <name evidence="3 4" type="primary">LOC116406631</name>
</gene>
<dbReference type="Xenbase" id="XB-GENE-29091735">
    <property type="gene designation" value="LOC116406631"/>
</dbReference>
<dbReference type="AlphaFoldDB" id="A0A8J1IMW0"/>
<sequence length="203" mass="21891">MKISCISPTPPTPPRHRRRLRSLANSRSTLRACSASTCPAAHARRPPPCPPPNSAHPPILSPPPPCPPPAARAHSLRPTCPVELLPSPTSCTHVQPDSTSSYAPLRHPLCPSLYRVTHPLYLARPDIASPRPPGHRARLCSRPPERASPPRTRSPRQPLDRLSPRLARGLPRIAGLQPGDPSLAYPIQAPCPAVPARSRPLPA</sequence>
<accession>A0A8J1IMW0</accession>
<keyword evidence="2" id="KW-1185">Reference proteome</keyword>
<dbReference type="Proteomes" id="UP000008143">
    <property type="component" value="Chromosome 8"/>
</dbReference>
<feature type="region of interest" description="Disordered" evidence="1">
    <location>
        <begin position="36"/>
        <end position="73"/>
    </location>
</feature>
<proteinExistence type="predicted"/>
<name>A0A8J1IMW0_XENTR</name>
<feature type="compositionally biased region" description="Pro residues" evidence="1">
    <location>
        <begin position="46"/>
        <end position="70"/>
    </location>
</feature>
<evidence type="ECO:0000313" key="4">
    <source>
        <dbReference type="Xenbase" id="XB-GENE-29091735"/>
    </source>
</evidence>
<organism evidence="2 3">
    <name type="scientific">Xenopus tropicalis</name>
    <name type="common">Western clawed frog</name>
    <name type="synonym">Silurana tropicalis</name>
    <dbReference type="NCBI Taxonomy" id="8364"/>
    <lineage>
        <taxon>Eukaryota</taxon>
        <taxon>Metazoa</taxon>
        <taxon>Chordata</taxon>
        <taxon>Craniata</taxon>
        <taxon>Vertebrata</taxon>
        <taxon>Euteleostomi</taxon>
        <taxon>Amphibia</taxon>
        <taxon>Batrachia</taxon>
        <taxon>Anura</taxon>
        <taxon>Pipoidea</taxon>
        <taxon>Pipidae</taxon>
        <taxon>Xenopodinae</taxon>
        <taxon>Xenopus</taxon>
        <taxon>Silurana</taxon>
    </lineage>
</organism>
<dbReference type="GeneID" id="116406631"/>
<evidence type="ECO:0000313" key="3">
    <source>
        <dbReference type="RefSeq" id="XP_031746903.1"/>
    </source>
</evidence>
<evidence type="ECO:0000313" key="2">
    <source>
        <dbReference type="Proteomes" id="UP000008143"/>
    </source>
</evidence>
<dbReference type="AGR" id="Xenbase:XB-GENE-29091735"/>
<protein>
    <submittedName>
        <fullName evidence="3">Pollen-specific leucine-rich repeat extensin-like protein 4</fullName>
    </submittedName>
</protein>